<evidence type="ECO:0000313" key="2">
    <source>
        <dbReference type="EMBL" id="EFR00135.1"/>
    </source>
</evidence>
<dbReference type="EMBL" id="DS989823">
    <property type="protein sequence ID" value="EFR00135.1"/>
    <property type="molecule type" value="Genomic_DNA"/>
</dbReference>
<dbReference type="HOGENOM" id="CLU_056194_0_0_1"/>
<dbReference type="VEuPathDB" id="FungiDB:MGYG_03141"/>
<evidence type="ECO:0000313" key="3">
    <source>
        <dbReference type="Proteomes" id="UP000002669"/>
    </source>
</evidence>
<dbReference type="OMA" id="NAWYAKK"/>
<evidence type="ECO:0000256" key="1">
    <source>
        <dbReference type="SAM" id="MobiDB-lite"/>
    </source>
</evidence>
<sequence length="412" mass="46416">MPLAAKSSPSNQAGTGVKLLTAEDVTIQPLIQYYSNFERHVKSNSLHKMWFTGDIEPWSNFENEVSNACSKIPWAKHPDIIAYGPPDAGFSEFHIGFRDHYACGEELSIITRWAQHALHPVSAVSKVLGFNLVFGDWKATSKKRIDFVPAVEVDSTIRDLARPKETETSINKGTGREYVLNESEDVINVRTRRSLVPDYALMVAADGAPRAVGEAKTPWNHDFPQVWREVMDIGGPEPKFLARQTLGQIGNYMIELELKYGFLTNYIHTFFLKRGVNKDGEELFYCSRPIPYDDSPMTGSKISVRQSLLFLADSARGENAWYAKKISKTNIVKRKKGESMKKVRDKLAAVTQGKKRKAAEELGRDVTAKATLEGRSSRHRVHFMDDPEVRNKKPRRLAPKRRGNLAPKIISG</sequence>
<keyword evidence="3" id="KW-1185">Reference proteome</keyword>
<protein>
    <submittedName>
        <fullName evidence="2">Uncharacterized protein</fullName>
    </submittedName>
</protein>
<reference evidence="3" key="1">
    <citation type="journal article" date="2012" name="MBio">
        <title>Comparative genome analysis of Trichophyton rubrum and related dermatophytes reveals candidate genes involved in infection.</title>
        <authorList>
            <person name="Martinez D.A."/>
            <person name="Oliver B.G."/>
            <person name="Graeser Y."/>
            <person name="Goldberg J.M."/>
            <person name="Li W."/>
            <person name="Martinez-Rossi N.M."/>
            <person name="Monod M."/>
            <person name="Shelest E."/>
            <person name="Barton R.C."/>
            <person name="Birch E."/>
            <person name="Brakhage A.A."/>
            <person name="Chen Z."/>
            <person name="Gurr S.J."/>
            <person name="Heiman D."/>
            <person name="Heitman J."/>
            <person name="Kosti I."/>
            <person name="Rossi A."/>
            <person name="Saif S."/>
            <person name="Samalova M."/>
            <person name="Saunders C.W."/>
            <person name="Shea T."/>
            <person name="Summerbell R.C."/>
            <person name="Xu J."/>
            <person name="Young S."/>
            <person name="Zeng Q."/>
            <person name="Birren B.W."/>
            <person name="Cuomo C.A."/>
            <person name="White T.C."/>
        </authorList>
    </citation>
    <scope>NUCLEOTIDE SEQUENCE [LARGE SCALE GENOMIC DNA]</scope>
    <source>
        <strain evidence="3">ATCC MYA-4604 / CBS 118893</strain>
    </source>
</reference>
<feature type="compositionally biased region" description="Basic residues" evidence="1">
    <location>
        <begin position="392"/>
        <end position="403"/>
    </location>
</feature>
<dbReference type="Proteomes" id="UP000002669">
    <property type="component" value="Unassembled WGS sequence"/>
</dbReference>
<feature type="region of interest" description="Disordered" evidence="1">
    <location>
        <begin position="386"/>
        <end position="412"/>
    </location>
</feature>
<dbReference type="OrthoDB" id="4174352at2759"/>
<name>E4UR20_ARTGP</name>
<gene>
    <name evidence="2" type="ORF">MGYG_03141</name>
</gene>
<dbReference type="GeneID" id="10030925"/>
<organism evidence="3">
    <name type="scientific">Arthroderma gypseum (strain ATCC MYA-4604 / CBS 118893)</name>
    <name type="common">Microsporum gypseum</name>
    <dbReference type="NCBI Taxonomy" id="535722"/>
    <lineage>
        <taxon>Eukaryota</taxon>
        <taxon>Fungi</taxon>
        <taxon>Dikarya</taxon>
        <taxon>Ascomycota</taxon>
        <taxon>Pezizomycotina</taxon>
        <taxon>Eurotiomycetes</taxon>
        <taxon>Eurotiomycetidae</taxon>
        <taxon>Onygenales</taxon>
        <taxon>Arthrodermataceae</taxon>
        <taxon>Nannizzia</taxon>
    </lineage>
</organism>
<accession>E4UR20</accession>
<dbReference type="InParanoid" id="E4UR20"/>
<dbReference type="RefSeq" id="XP_003175617.1">
    <property type="nucleotide sequence ID" value="XM_003175569.1"/>
</dbReference>
<proteinExistence type="predicted"/>
<dbReference type="AlphaFoldDB" id="E4UR20"/>
<dbReference type="eggNOG" id="ENOG502T38S">
    <property type="taxonomic scope" value="Eukaryota"/>
</dbReference>